<sequence>MINFCYVGGSASCALSASCVSCWLAPYDLRHITTATNNSLTTALGNLLIFGAPLQQILAKIRNFYDPSPPSFLIINMSAIRRHLEEQESCSSVERRALSRGGLG</sequence>
<dbReference type="Proteomes" id="UP000055024">
    <property type="component" value="Unassembled WGS sequence"/>
</dbReference>
<name>A0A0V1HFU4_9BILA</name>
<protein>
    <submittedName>
        <fullName evidence="1">Uncharacterized protein</fullName>
    </submittedName>
</protein>
<comment type="caution">
    <text evidence="1">The sequence shown here is derived from an EMBL/GenBank/DDBJ whole genome shotgun (WGS) entry which is preliminary data.</text>
</comment>
<reference evidence="1 2" key="1">
    <citation type="submission" date="2015-01" db="EMBL/GenBank/DDBJ databases">
        <title>Evolution of Trichinella species and genotypes.</title>
        <authorList>
            <person name="Korhonen P.K."/>
            <person name="Edoardo P."/>
            <person name="Giuseppe L.R."/>
            <person name="Gasser R.B."/>
        </authorList>
    </citation>
    <scope>NUCLEOTIDE SEQUENCE [LARGE SCALE GENOMIC DNA]</scope>
    <source>
        <strain evidence="1">ISS1029</strain>
    </source>
</reference>
<keyword evidence="2" id="KW-1185">Reference proteome</keyword>
<proteinExistence type="predicted"/>
<organism evidence="1 2">
    <name type="scientific">Trichinella zimbabwensis</name>
    <dbReference type="NCBI Taxonomy" id="268475"/>
    <lineage>
        <taxon>Eukaryota</taxon>
        <taxon>Metazoa</taxon>
        <taxon>Ecdysozoa</taxon>
        <taxon>Nematoda</taxon>
        <taxon>Enoplea</taxon>
        <taxon>Dorylaimia</taxon>
        <taxon>Trichinellida</taxon>
        <taxon>Trichinellidae</taxon>
        <taxon>Trichinella</taxon>
    </lineage>
</organism>
<dbReference type="AlphaFoldDB" id="A0A0V1HFU4"/>
<accession>A0A0V1HFU4</accession>
<dbReference type="EMBL" id="JYDP01000074">
    <property type="protein sequence ID" value="KRZ09334.1"/>
    <property type="molecule type" value="Genomic_DNA"/>
</dbReference>
<gene>
    <name evidence="1" type="ORF">T11_5092</name>
</gene>
<evidence type="ECO:0000313" key="2">
    <source>
        <dbReference type="Proteomes" id="UP000055024"/>
    </source>
</evidence>
<evidence type="ECO:0000313" key="1">
    <source>
        <dbReference type="EMBL" id="KRZ09334.1"/>
    </source>
</evidence>